<feature type="domain" description="NADP-dependent oxidoreductase" evidence="7">
    <location>
        <begin position="18"/>
        <end position="269"/>
    </location>
</feature>
<dbReference type="InterPro" id="IPR020471">
    <property type="entry name" value="AKR"/>
</dbReference>
<evidence type="ECO:0000259" key="7">
    <source>
        <dbReference type="Pfam" id="PF00248"/>
    </source>
</evidence>
<dbReference type="InterPro" id="IPR023210">
    <property type="entry name" value="NADP_OxRdtase_dom"/>
</dbReference>
<feature type="active site" description="Proton donor" evidence="4">
    <location>
        <position position="53"/>
    </location>
</feature>
<dbReference type="PROSITE" id="PS00063">
    <property type="entry name" value="ALDOKETO_REDUCTASE_3"/>
    <property type="match status" value="1"/>
</dbReference>
<sequence length="276" mass="31499">MKVLNDFYTLSNGIKIPKLGFGTWQVPDGDVAYHSVSLALKNGYRHIDTAAAYKNEASVGKAIRDSKIPREEIFVTSKLQSHIKSYDEALKAFDKTMEALDLEYLDLYLIHAPWPWNEIGKDCSVGNVEAYKAMEKVYKEGRVRAIGVSNFGPKELDNIINNCEIVPHANQIAFFIGHNQKETDDYCKEKNILIEAYSPLAIGHALSNEQIQKMAKKYKVTPAQICLRYCIQKETLPLPKSTHESRIIENTKLDFEISVKDMKELDKIDDDPRKWE</sequence>
<evidence type="ECO:0000313" key="9">
    <source>
        <dbReference type="Proteomes" id="UP001431532"/>
    </source>
</evidence>
<dbReference type="PROSITE" id="PS00062">
    <property type="entry name" value="ALDOKETO_REDUCTASE_2"/>
    <property type="match status" value="1"/>
</dbReference>
<evidence type="ECO:0000256" key="5">
    <source>
        <dbReference type="PIRSR" id="PIRSR000097-2"/>
    </source>
</evidence>
<evidence type="ECO:0000256" key="4">
    <source>
        <dbReference type="PIRSR" id="PIRSR000097-1"/>
    </source>
</evidence>
<dbReference type="PIRSF" id="PIRSF000097">
    <property type="entry name" value="AKR"/>
    <property type="match status" value="1"/>
</dbReference>
<dbReference type="AlphaFoldDB" id="A0AAW6UCV8"/>
<dbReference type="InterPro" id="IPR036812">
    <property type="entry name" value="NAD(P)_OxRdtase_dom_sf"/>
</dbReference>
<comment type="caution">
    <text evidence="8">The sequence shown here is derived from an EMBL/GenBank/DDBJ whole genome shotgun (WGS) entry which is preliminary data.</text>
</comment>
<dbReference type="GO" id="GO:0016616">
    <property type="term" value="F:oxidoreductase activity, acting on the CH-OH group of donors, NAD or NADP as acceptor"/>
    <property type="evidence" value="ECO:0007669"/>
    <property type="project" value="UniProtKB-ARBA"/>
</dbReference>
<evidence type="ECO:0000256" key="2">
    <source>
        <dbReference type="ARBA" id="ARBA00022857"/>
    </source>
</evidence>
<gene>
    <name evidence="8" type="ORF">QJ521_09475</name>
</gene>
<evidence type="ECO:0000313" key="8">
    <source>
        <dbReference type="EMBL" id="MDI6453784.1"/>
    </source>
</evidence>
<evidence type="ECO:0000256" key="3">
    <source>
        <dbReference type="ARBA" id="ARBA00023002"/>
    </source>
</evidence>
<dbReference type="Proteomes" id="UP001431532">
    <property type="component" value="Unassembled WGS sequence"/>
</dbReference>
<feature type="binding site" evidence="5">
    <location>
        <position position="111"/>
    </location>
    <ligand>
        <name>substrate</name>
    </ligand>
</feature>
<protein>
    <submittedName>
        <fullName evidence="8">Aldo/keto reductase</fullName>
    </submittedName>
</protein>
<dbReference type="RefSeq" id="WP_282840236.1">
    <property type="nucleotide sequence ID" value="NZ_JASCXW010000064.1"/>
</dbReference>
<keyword evidence="2" id="KW-0521">NADP</keyword>
<comment type="similarity">
    <text evidence="1">Belongs to the aldo/keto reductase family.</text>
</comment>
<keyword evidence="3" id="KW-0560">Oxidoreductase</keyword>
<name>A0AAW6UCV8_9MOLU</name>
<dbReference type="InterPro" id="IPR018170">
    <property type="entry name" value="Aldo/ket_reductase_CS"/>
</dbReference>
<dbReference type="Pfam" id="PF00248">
    <property type="entry name" value="Aldo_ket_red"/>
    <property type="match status" value="1"/>
</dbReference>
<dbReference type="PROSITE" id="PS00798">
    <property type="entry name" value="ALDOKETO_REDUCTASE_1"/>
    <property type="match status" value="1"/>
</dbReference>
<dbReference type="Gene3D" id="3.20.20.100">
    <property type="entry name" value="NADP-dependent oxidoreductase domain"/>
    <property type="match status" value="1"/>
</dbReference>
<dbReference type="SUPFAM" id="SSF51430">
    <property type="entry name" value="NAD(P)-linked oxidoreductase"/>
    <property type="match status" value="1"/>
</dbReference>
<dbReference type="PANTHER" id="PTHR43827:SF3">
    <property type="entry name" value="NADP-DEPENDENT OXIDOREDUCTASE DOMAIN-CONTAINING PROTEIN"/>
    <property type="match status" value="1"/>
</dbReference>
<dbReference type="CDD" id="cd19071">
    <property type="entry name" value="AKR_AKR1-5-like"/>
    <property type="match status" value="1"/>
</dbReference>
<evidence type="ECO:0000256" key="1">
    <source>
        <dbReference type="ARBA" id="ARBA00007905"/>
    </source>
</evidence>
<dbReference type="FunFam" id="3.20.20.100:FF:000015">
    <property type="entry name" value="Oxidoreductase, aldo/keto reductase family"/>
    <property type="match status" value="1"/>
</dbReference>
<accession>A0AAW6UCV8</accession>
<dbReference type="PRINTS" id="PR00069">
    <property type="entry name" value="ALDKETRDTASE"/>
</dbReference>
<organism evidence="8 9">
    <name type="scientific">Peloplasma aerotolerans</name>
    <dbReference type="NCBI Taxonomy" id="3044389"/>
    <lineage>
        <taxon>Bacteria</taxon>
        <taxon>Bacillati</taxon>
        <taxon>Mycoplasmatota</taxon>
        <taxon>Mollicutes</taxon>
        <taxon>Acholeplasmatales</taxon>
        <taxon>Acholeplasmataceae</taxon>
        <taxon>Peloplasma</taxon>
    </lineage>
</organism>
<dbReference type="PANTHER" id="PTHR43827">
    <property type="entry name" value="2,5-DIKETO-D-GLUCONIC ACID REDUCTASE"/>
    <property type="match status" value="1"/>
</dbReference>
<evidence type="ECO:0000256" key="6">
    <source>
        <dbReference type="PIRSR" id="PIRSR000097-3"/>
    </source>
</evidence>
<feature type="site" description="Lowers pKa of active site Tyr" evidence="6">
    <location>
        <position position="78"/>
    </location>
</feature>
<keyword evidence="9" id="KW-1185">Reference proteome</keyword>
<dbReference type="EMBL" id="JASCXW010000064">
    <property type="protein sequence ID" value="MDI6453784.1"/>
    <property type="molecule type" value="Genomic_DNA"/>
</dbReference>
<proteinExistence type="inferred from homology"/>
<reference evidence="8" key="1">
    <citation type="submission" date="2023-05" db="EMBL/GenBank/DDBJ databases">
        <title>Mariniplasma microaerophilum sp. nov., a novel anaerobic mollicute isolated from terrestrial mud volcano, Taman Peninsula, Russia.</title>
        <authorList>
            <person name="Khomyakova M.A."/>
            <person name="Merkel A.Y."/>
            <person name="Slobodkin A.I."/>
        </authorList>
    </citation>
    <scope>NUCLEOTIDE SEQUENCE</scope>
    <source>
        <strain evidence="8">M4Ah</strain>
    </source>
</reference>